<sequence>MSINSLLKDIEKCRSEMVQLASSSSMSNQKVIEASTRLDKLLNVYYRLSSKRNYT</sequence>
<dbReference type="OrthoDB" id="2649371at2"/>
<dbReference type="GO" id="GO:0043937">
    <property type="term" value="P:regulation of sporulation"/>
    <property type="evidence" value="ECO:0007669"/>
    <property type="project" value="InterPro"/>
</dbReference>
<dbReference type="SUPFAM" id="SSF140500">
    <property type="entry name" value="BAS1536-like"/>
    <property type="match status" value="1"/>
</dbReference>
<dbReference type="Pfam" id="PF09388">
    <property type="entry name" value="SpoOE-like"/>
    <property type="match status" value="1"/>
</dbReference>
<gene>
    <name evidence="1" type="ORF">EV146_12248</name>
</gene>
<dbReference type="Proteomes" id="UP000295689">
    <property type="component" value="Unassembled WGS sequence"/>
</dbReference>
<protein>
    <submittedName>
        <fullName evidence="1">Stage 0 sporulation regulatory protein</fullName>
    </submittedName>
</protein>
<name>A0A4R2AVP7_9BACI</name>
<dbReference type="EMBL" id="SLVV01000022">
    <property type="protein sequence ID" value="TCN18028.1"/>
    <property type="molecule type" value="Genomic_DNA"/>
</dbReference>
<proteinExistence type="predicted"/>
<comment type="caution">
    <text evidence="1">The sequence shown here is derived from an EMBL/GenBank/DDBJ whole genome shotgun (WGS) entry which is preliminary data.</text>
</comment>
<dbReference type="Gene3D" id="4.10.280.10">
    <property type="entry name" value="Helix-loop-helix DNA-binding domain"/>
    <property type="match status" value="1"/>
</dbReference>
<keyword evidence="2" id="KW-1185">Reference proteome</keyword>
<evidence type="ECO:0000313" key="1">
    <source>
        <dbReference type="EMBL" id="TCN18028.1"/>
    </source>
</evidence>
<dbReference type="InterPro" id="IPR018540">
    <property type="entry name" value="Spo0E-like"/>
</dbReference>
<reference evidence="1 2" key="1">
    <citation type="journal article" date="2015" name="Stand. Genomic Sci.">
        <title>Genomic Encyclopedia of Bacterial and Archaeal Type Strains, Phase III: the genomes of soil and plant-associated and newly described type strains.</title>
        <authorList>
            <person name="Whitman W.B."/>
            <person name="Woyke T."/>
            <person name="Klenk H.P."/>
            <person name="Zhou Y."/>
            <person name="Lilburn T.G."/>
            <person name="Beck B.J."/>
            <person name="De Vos P."/>
            <person name="Vandamme P."/>
            <person name="Eisen J.A."/>
            <person name="Garrity G."/>
            <person name="Hugenholtz P."/>
            <person name="Kyrpides N.C."/>
        </authorList>
    </citation>
    <scope>NUCLEOTIDE SEQUENCE [LARGE SCALE GENOMIC DNA]</scope>
    <source>
        <strain evidence="1 2">CV53</strain>
    </source>
</reference>
<evidence type="ECO:0000313" key="2">
    <source>
        <dbReference type="Proteomes" id="UP000295689"/>
    </source>
</evidence>
<dbReference type="AlphaFoldDB" id="A0A4R2AVP7"/>
<dbReference type="InterPro" id="IPR037208">
    <property type="entry name" value="Spo0E-like_sf"/>
</dbReference>
<dbReference type="InterPro" id="IPR036638">
    <property type="entry name" value="HLH_DNA-bd_sf"/>
</dbReference>
<organism evidence="1 2">
    <name type="scientific">Mesobacillus foraminis</name>
    <dbReference type="NCBI Taxonomy" id="279826"/>
    <lineage>
        <taxon>Bacteria</taxon>
        <taxon>Bacillati</taxon>
        <taxon>Bacillota</taxon>
        <taxon>Bacilli</taxon>
        <taxon>Bacillales</taxon>
        <taxon>Bacillaceae</taxon>
        <taxon>Mesobacillus</taxon>
    </lineage>
</organism>
<accession>A0A4R2AVP7</accession>
<dbReference type="RefSeq" id="WP_121610265.1">
    <property type="nucleotide sequence ID" value="NZ_JABUHM010000022.1"/>
</dbReference>
<dbReference type="GO" id="GO:0046983">
    <property type="term" value="F:protein dimerization activity"/>
    <property type="evidence" value="ECO:0007669"/>
    <property type="project" value="InterPro"/>
</dbReference>